<proteinExistence type="predicted"/>
<dbReference type="Proteomes" id="UP001501469">
    <property type="component" value="Unassembled WGS sequence"/>
</dbReference>
<reference evidence="2" key="1">
    <citation type="journal article" date="2019" name="Int. J. Syst. Evol. Microbiol.">
        <title>The Global Catalogue of Microorganisms (GCM) 10K type strain sequencing project: providing services to taxonomists for standard genome sequencing and annotation.</title>
        <authorList>
            <consortium name="The Broad Institute Genomics Platform"/>
            <consortium name="The Broad Institute Genome Sequencing Center for Infectious Disease"/>
            <person name="Wu L."/>
            <person name="Ma J."/>
        </authorList>
    </citation>
    <scope>NUCLEOTIDE SEQUENCE [LARGE SCALE GENOMIC DNA]</scope>
    <source>
        <strain evidence="2">JCM 17225</strain>
    </source>
</reference>
<dbReference type="EMBL" id="BAABDK010000001">
    <property type="protein sequence ID" value="GAA4021120.1"/>
    <property type="molecule type" value="Genomic_DNA"/>
</dbReference>
<dbReference type="RefSeq" id="WP_345049037.1">
    <property type="nucleotide sequence ID" value="NZ_BAABDK010000001.1"/>
</dbReference>
<sequence length="295" mass="33661">MKPDTLDCASEAPHLGKGIMEPGPAAELTPLFLNLDEDPGEELIGILRYARCEPMLFVFKMIGNSWYLLHHESIFVHNEEPELLVANTPSAHKTFYVRFLQDRGSGIYRDSYRFYKLIGNKVHGCLELTNRASIYGWGLYLNQKVDLRLQFNSTYEDAIAASYRYSFFPGAVFDHEMSWAAHPEIPFVQGSDLAYYKWDASTLTYQLIAPALDEPTNLNKAKIATFGNFGNDSLFVRAFAYEIDETLREGTPAAKRLLASYLRFVKQKQRPPVHFGELEEKQHVKGTKFYGPKPN</sequence>
<protein>
    <submittedName>
        <fullName evidence="1">Uncharacterized protein</fullName>
    </submittedName>
</protein>
<organism evidence="1 2">
    <name type="scientific">Hymenobacter glaciei</name>
    <dbReference type="NCBI Taxonomy" id="877209"/>
    <lineage>
        <taxon>Bacteria</taxon>
        <taxon>Pseudomonadati</taxon>
        <taxon>Bacteroidota</taxon>
        <taxon>Cytophagia</taxon>
        <taxon>Cytophagales</taxon>
        <taxon>Hymenobacteraceae</taxon>
        <taxon>Hymenobacter</taxon>
    </lineage>
</organism>
<evidence type="ECO:0000313" key="1">
    <source>
        <dbReference type="EMBL" id="GAA4021120.1"/>
    </source>
</evidence>
<name>A0ABP7T513_9BACT</name>
<accession>A0ABP7T513</accession>
<keyword evidence="2" id="KW-1185">Reference proteome</keyword>
<gene>
    <name evidence="1" type="ORF">GCM10022409_00910</name>
</gene>
<evidence type="ECO:0000313" key="2">
    <source>
        <dbReference type="Proteomes" id="UP001501469"/>
    </source>
</evidence>
<comment type="caution">
    <text evidence="1">The sequence shown here is derived from an EMBL/GenBank/DDBJ whole genome shotgun (WGS) entry which is preliminary data.</text>
</comment>